<evidence type="ECO:0000313" key="2">
    <source>
        <dbReference type="Proteomes" id="UP000188603"/>
    </source>
</evidence>
<sequence>MGTTIEKSVLAVLTVNREDVEGGAPIFVVKDEDELQRYAVLLENILDGMVHTLKPGLAIIVRHG</sequence>
<dbReference type="RefSeq" id="WP_077720516.1">
    <property type="nucleotide sequence ID" value="NZ_CP019699.1"/>
</dbReference>
<proteinExistence type="predicted"/>
<accession>A0A1U9K9B6</accession>
<gene>
    <name evidence="1" type="ORF">B0W44_13720</name>
</gene>
<dbReference type="InterPro" id="IPR054055">
    <property type="entry name" value="YpzH"/>
</dbReference>
<dbReference type="KEGG" id="ntr:B0W44_13720"/>
<dbReference type="EMBL" id="CP019699">
    <property type="protein sequence ID" value="AQS56655.1"/>
    <property type="molecule type" value="Genomic_DNA"/>
</dbReference>
<dbReference type="AlphaFoldDB" id="A0A1U9K9B6"/>
<evidence type="ECO:0000313" key="1">
    <source>
        <dbReference type="EMBL" id="AQS56655.1"/>
    </source>
</evidence>
<dbReference type="STRING" id="1471761.B0W44_13720"/>
<dbReference type="Pfam" id="PF21835">
    <property type="entry name" value="YIEGIA_cap"/>
    <property type="match status" value="1"/>
</dbReference>
<dbReference type="Proteomes" id="UP000188603">
    <property type="component" value="Chromosome"/>
</dbReference>
<name>A0A1U9K9B6_9BACL</name>
<reference evidence="1 2" key="1">
    <citation type="journal article" date="2015" name="Int. J. Syst. Evol. Microbiol.">
        <title>Novibacillus thermophilus gen. nov., sp. nov., a Gram-staining-negative and moderately thermophilic member of the family Thermoactinomycetaceae.</title>
        <authorList>
            <person name="Yang G."/>
            <person name="Chen J."/>
            <person name="Zhou S."/>
        </authorList>
    </citation>
    <scope>NUCLEOTIDE SEQUENCE [LARGE SCALE GENOMIC DNA]</scope>
    <source>
        <strain evidence="1 2">SG-1</strain>
    </source>
</reference>
<protein>
    <submittedName>
        <fullName evidence="1">Uncharacterized protein</fullName>
    </submittedName>
</protein>
<keyword evidence="2" id="KW-1185">Reference proteome</keyword>
<organism evidence="1 2">
    <name type="scientific">Novibacillus thermophilus</name>
    <dbReference type="NCBI Taxonomy" id="1471761"/>
    <lineage>
        <taxon>Bacteria</taxon>
        <taxon>Bacillati</taxon>
        <taxon>Bacillota</taxon>
        <taxon>Bacilli</taxon>
        <taxon>Bacillales</taxon>
        <taxon>Thermoactinomycetaceae</taxon>
        <taxon>Novibacillus</taxon>
    </lineage>
</organism>